<dbReference type="PANTHER" id="PTHR31973">
    <property type="entry name" value="POLYPROTEIN, PUTATIVE-RELATED"/>
    <property type="match status" value="1"/>
</dbReference>
<evidence type="ECO:0000259" key="1">
    <source>
        <dbReference type="Pfam" id="PF10551"/>
    </source>
</evidence>
<feature type="domain" description="MULE transposase" evidence="1">
    <location>
        <begin position="63"/>
        <end position="112"/>
    </location>
</feature>
<dbReference type="InterPro" id="IPR018289">
    <property type="entry name" value="MULE_transposase_dom"/>
</dbReference>
<dbReference type="PANTHER" id="PTHR31973:SF113">
    <property type="entry name" value="PROTEIN FAR1-RELATED SEQUENCE 5-LIKE"/>
    <property type="match status" value="1"/>
</dbReference>
<protein>
    <recommendedName>
        <fullName evidence="1">MULE transposase domain-containing protein</fullName>
    </recommendedName>
</protein>
<dbReference type="Pfam" id="PF10551">
    <property type="entry name" value="MULE"/>
    <property type="match status" value="1"/>
</dbReference>
<dbReference type="EnsemblPlants" id="MELO3C033095.2.1">
    <property type="protein sequence ID" value="MELO3C033095.2.1"/>
    <property type="gene ID" value="MELO3C033095.2"/>
</dbReference>
<reference evidence="2" key="1">
    <citation type="submission" date="2023-03" db="UniProtKB">
        <authorList>
            <consortium name="EnsemblPlants"/>
        </authorList>
    </citation>
    <scope>IDENTIFICATION</scope>
</reference>
<organism evidence="2">
    <name type="scientific">Cucumis melo</name>
    <name type="common">Muskmelon</name>
    <dbReference type="NCBI Taxonomy" id="3656"/>
    <lineage>
        <taxon>Eukaryota</taxon>
        <taxon>Viridiplantae</taxon>
        <taxon>Streptophyta</taxon>
        <taxon>Embryophyta</taxon>
        <taxon>Tracheophyta</taxon>
        <taxon>Spermatophyta</taxon>
        <taxon>Magnoliopsida</taxon>
        <taxon>eudicotyledons</taxon>
        <taxon>Gunneridae</taxon>
        <taxon>Pentapetalae</taxon>
        <taxon>rosids</taxon>
        <taxon>fabids</taxon>
        <taxon>Cucurbitales</taxon>
        <taxon>Cucurbitaceae</taxon>
        <taxon>Benincaseae</taxon>
        <taxon>Cucumis</taxon>
    </lineage>
</organism>
<evidence type="ECO:0000313" key="2">
    <source>
        <dbReference type="EnsemblPlants" id="MELO3C033095.2.1"/>
    </source>
</evidence>
<dbReference type="Gramene" id="MELO3C033095.2.1">
    <property type="protein sequence ID" value="MELO3C033095.2.1"/>
    <property type="gene ID" value="MELO3C033095.2"/>
</dbReference>
<proteinExistence type="predicted"/>
<dbReference type="AlphaFoldDB" id="A0A9I9EGB7"/>
<sequence length="114" mass="12961">MIKILHGDAVESYILILRFFDKLVESNPGTCIALEMDDSGHSKFCFMSFGVSIEGWKYCRPIIFVDETFLKCKFSGIQLTASSQDGTNQISPLAFAIVDSENDVSWTWFFKKTR</sequence>
<accession>A0A9I9EGB7</accession>
<name>A0A9I9EGB7_CUCME</name>